<gene>
    <name evidence="1" type="ORF">GCM10022252_75830</name>
</gene>
<sequence length="174" mass="19564">MHAYEVGKPYSQNRRQWPETTRLRLTPEGCELALFYPSPTSKETNEIRRGVPQWAWTELDGIAVLAFRFGILRWADTPYQVARDVTPSDQSGPIEAGDKNLIVTVLLVDANTGIIKVLRTLTWPPEFANAVRATVQRQLDSPITDDQAGIALKALYDLYPDTAVLVRERADVRA</sequence>
<name>A0ABP8BKT6_9ACTN</name>
<protein>
    <submittedName>
        <fullName evidence="1">Uncharacterized protein</fullName>
    </submittedName>
</protein>
<dbReference type="Proteomes" id="UP001501251">
    <property type="component" value="Unassembled WGS sequence"/>
</dbReference>
<accession>A0ABP8BKT6</accession>
<evidence type="ECO:0000313" key="1">
    <source>
        <dbReference type="EMBL" id="GAA4209384.1"/>
    </source>
</evidence>
<organism evidence="1 2">
    <name type="scientific">Streptosporangium oxazolinicum</name>
    <dbReference type="NCBI Taxonomy" id="909287"/>
    <lineage>
        <taxon>Bacteria</taxon>
        <taxon>Bacillati</taxon>
        <taxon>Actinomycetota</taxon>
        <taxon>Actinomycetes</taxon>
        <taxon>Streptosporangiales</taxon>
        <taxon>Streptosporangiaceae</taxon>
        <taxon>Streptosporangium</taxon>
    </lineage>
</organism>
<reference evidence="2" key="1">
    <citation type="journal article" date="2019" name="Int. J. Syst. Evol. Microbiol.">
        <title>The Global Catalogue of Microorganisms (GCM) 10K type strain sequencing project: providing services to taxonomists for standard genome sequencing and annotation.</title>
        <authorList>
            <consortium name="The Broad Institute Genomics Platform"/>
            <consortium name="The Broad Institute Genome Sequencing Center for Infectious Disease"/>
            <person name="Wu L."/>
            <person name="Ma J."/>
        </authorList>
    </citation>
    <scope>NUCLEOTIDE SEQUENCE [LARGE SCALE GENOMIC DNA]</scope>
    <source>
        <strain evidence="2">JCM 17388</strain>
    </source>
</reference>
<evidence type="ECO:0000313" key="2">
    <source>
        <dbReference type="Proteomes" id="UP001501251"/>
    </source>
</evidence>
<comment type="caution">
    <text evidence="1">The sequence shown here is derived from an EMBL/GenBank/DDBJ whole genome shotgun (WGS) entry which is preliminary data.</text>
</comment>
<dbReference type="EMBL" id="BAABAQ010000020">
    <property type="protein sequence ID" value="GAA4209384.1"/>
    <property type="molecule type" value="Genomic_DNA"/>
</dbReference>
<proteinExistence type="predicted"/>
<keyword evidence="2" id="KW-1185">Reference proteome</keyword>
<dbReference type="RefSeq" id="WP_344923161.1">
    <property type="nucleotide sequence ID" value="NZ_BAABAQ010000020.1"/>
</dbReference>